<name>A0A803NTK5_CANSA</name>
<feature type="compositionally biased region" description="Low complexity" evidence="1">
    <location>
        <begin position="588"/>
        <end position="606"/>
    </location>
</feature>
<feature type="compositionally biased region" description="Low complexity" evidence="1">
    <location>
        <begin position="631"/>
        <end position="640"/>
    </location>
</feature>
<evidence type="ECO:0000256" key="1">
    <source>
        <dbReference type="SAM" id="MobiDB-lite"/>
    </source>
</evidence>
<evidence type="ECO:0000259" key="3">
    <source>
        <dbReference type="Pfam" id="PF14309"/>
    </source>
</evidence>
<keyword evidence="5" id="KW-1185">Reference proteome</keyword>
<feature type="compositionally biased region" description="Polar residues" evidence="1">
    <location>
        <begin position="276"/>
        <end position="288"/>
    </location>
</feature>
<sequence length="899" mass="101929">MARLTPPKSPLVSDKNNHSGCMWSLYSLFEFRQGNSRRKMISDKKLFKREGFDDGNAKQHDLHTRLDGKCPGRAVEDRNENFVSPKENKLRREETEKQIHNKYMHSTSELGHLARNHAKANRTDQGHCHVPTHGRADSAKQKQPPHKNPVTKTVDKVESGKGIGEKAHLKKRRGCGCKNVDFVKYDELNKVNPKLLKANDVAEAIVNQKFIEGKYLNRDGINQQSNQLLDALEILNSNKDLFTKLLQDPNSLLVKHIQELRDCQEQKQQTKSSSKNLTQCDDPQSSDTIVVLRPGSTSLQDSSSDKIKHCSSPKYCHGVEKHVQSVRPGYFSLVQIKRKFKHAMGVPTKEQDLMSTDGVRVQNNSSSPTEDGKKGKGMENIRRNFRIENKEVKDYTFDIAKRDKIAKLKDFKDRIGQETASSRESGHENSNLLSFRHPKRSESRIYIEGRRHYYESELLDNNNEDGSFFPKEVPMFLQRTISSPDYDSLPVQSSRSDFKAGCVNAQMRFSPYSYSQVVYEDSWRHEKEHESSYSSLLNRNIDSTTDKMKLNSQFLNIDTRGKTNPVEVQCTEKNAAMEATNTRHSEETSTSMLSSSDGSDDIFTSDTSDDTQQKSTDLLDAPSQSCSTYKTSTNQNTNTNTDEENECFKCSRMDPLFEDQPSTCSTDVLPSTPSTSGRVEEDPDSIKDRGYQSSPISVLEQFFTDVSSPQSTISQPASALMCSHMDTEVNMTTSSYLYGSISEYVKAVLQASDLNWDDINLKCHGSDPLLNSCLLDSSKCQSGQFCGDCKLLFDFISEVLLEVYDSYFRCSYGLSYIKLSIVHSLPIENFVNQEVMKRVGWHLQPHSSPRTMEQLIGNDLKSSETWLDIRTDVVDIIGEIVEDTLDELVMDTIDDMHSY</sequence>
<dbReference type="Pfam" id="PF12552">
    <property type="entry name" value="DUF3741"/>
    <property type="match status" value="1"/>
</dbReference>
<feature type="domain" description="DUF3741" evidence="2">
    <location>
        <begin position="207"/>
        <end position="251"/>
    </location>
</feature>
<feature type="compositionally biased region" description="Basic and acidic residues" evidence="1">
    <location>
        <begin position="678"/>
        <end position="690"/>
    </location>
</feature>
<feature type="domain" description="DUF4378" evidence="3">
    <location>
        <begin position="743"/>
        <end position="889"/>
    </location>
</feature>
<organism evidence="4 5">
    <name type="scientific">Cannabis sativa</name>
    <name type="common">Hemp</name>
    <name type="synonym">Marijuana</name>
    <dbReference type="NCBI Taxonomy" id="3483"/>
    <lineage>
        <taxon>Eukaryota</taxon>
        <taxon>Viridiplantae</taxon>
        <taxon>Streptophyta</taxon>
        <taxon>Embryophyta</taxon>
        <taxon>Tracheophyta</taxon>
        <taxon>Spermatophyta</taxon>
        <taxon>Magnoliopsida</taxon>
        <taxon>eudicotyledons</taxon>
        <taxon>Gunneridae</taxon>
        <taxon>Pentapetalae</taxon>
        <taxon>rosids</taxon>
        <taxon>fabids</taxon>
        <taxon>Rosales</taxon>
        <taxon>Cannabaceae</taxon>
        <taxon>Cannabis</taxon>
    </lineage>
</organism>
<feature type="region of interest" description="Disordered" evidence="1">
    <location>
        <begin position="267"/>
        <end position="289"/>
    </location>
</feature>
<feature type="region of interest" description="Disordered" evidence="1">
    <location>
        <begin position="659"/>
        <end position="690"/>
    </location>
</feature>
<evidence type="ECO:0008006" key="6">
    <source>
        <dbReference type="Google" id="ProtNLM"/>
    </source>
</evidence>
<reference evidence="4" key="1">
    <citation type="submission" date="2018-11" db="EMBL/GenBank/DDBJ databases">
        <authorList>
            <person name="Grassa J C."/>
        </authorList>
    </citation>
    <scope>NUCLEOTIDE SEQUENCE [LARGE SCALE GENOMIC DNA]</scope>
</reference>
<dbReference type="PANTHER" id="PTHR47212:SF2">
    <property type="entry name" value="DUF3741 DOMAIN-CONTAINING PROTEIN"/>
    <property type="match status" value="1"/>
</dbReference>
<dbReference type="EnsemblPlants" id="evm.model.02.1427">
    <property type="protein sequence ID" value="cds.evm.model.02.1427"/>
    <property type="gene ID" value="evm.TU.02.1427"/>
</dbReference>
<dbReference type="EMBL" id="UZAU01000194">
    <property type="status" value="NOT_ANNOTATED_CDS"/>
    <property type="molecule type" value="Genomic_DNA"/>
</dbReference>
<dbReference type="Pfam" id="PF14309">
    <property type="entry name" value="DUF4378"/>
    <property type="match status" value="1"/>
</dbReference>
<accession>A0A803NTK5</accession>
<dbReference type="OMA" id="KSQLNCM"/>
<protein>
    <recommendedName>
        <fullName evidence="6">DUF4378 domain-containing protein</fullName>
    </recommendedName>
</protein>
<dbReference type="PANTHER" id="PTHR47212">
    <property type="entry name" value="ADHESIN-LIKE PROTEIN, PUTATIVE (DUF3741)-RELATED"/>
    <property type="match status" value="1"/>
</dbReference>
<reference evidence="4" key="2">
    <citation type="submission" date="2021-03" db="UniProtKB">
        <authorList>
            <consortium name="EnsemblPlants"/>
        </authorList>
    </citation>
    <scope>IDENTIFICATION</scope>
</reference>
<dbReference type="InterPro" id="IPR025486">
    <property type="entry name" value="DUF4378"/>
</dbReference>
<dbReference type="InterPro" id="IPR022212">
    <property type="entry name" value="DUF3741"/>
</dbReference>
<dbReference type="Gramene" id="evm.model.02.1427">
    <property type="protein sequence ID" value="cds.evm.model.02.1427"/>
    <property type="gene ID" value="evm.TU.02.1427"/>
</dbReference>
<dbReference type="Proteomes" id="UP000596661">
    <property type="component" value="Chromosome 2"/>
</dbReference>
<feature type="region of interest" description="Disordered" evidence="1">
    <location>
        <begin position="123"/>
        <end position="160"/>
    </location>
</feature>
<dbReference type="AlphaFoldDB" id="A0A803NTK5"/>
<dbReference type="OrthoDB" id="952876at2759"/>
<feature type="region of interest" description="Disordered" evidence="1">
    <location>
        <begin position="576"/>
        <end position="644"/>
    </location>
</feature>
<proteinExistence type="predicted"/>
<evidence type="ECO:0000313" key="5">
    <source>
        <dbReference type="Proteomes" id="UP000596661"/>
    </source>
</evidence>
<feature type="compositionally biased region" description="Polar residues" evidence="1">
    <location>
        <begin position="660"/>
        <end position="677"/>
    </location>
</feature>
<evidence type="ECO:0000259" key="2">
    <source>
        <dbReference type="Pfam" id="PF12552"/>
    </source>
</evidence>
<evidence type="ECO:0000313" key="4">
    <source>
        <dbReference type="EnsemblPlants" id="cds.evm.model.02.1427"/>
    </source>
</evidence>